<keyword evidence="3 4" id="KW-0560">Oxidoreductase</keyword>
<dbReference type="Pfam" id="PF00255">
    <property type="entry name" value="GSHPx"/>
    <property type="match status" value="1"/>
</dbReference>
<feature type="signal peptide" evidence="5">
    <location>
        <begin position="1"/>
        <end position="23"/>
    </location>
</feature>
<evidence type="ECO:0000256" key="1">
    <source>
        <dbReference type="ARBA" id="ARBA00006926"/>
    </source>
</evidence>
<dbReference type="EMBL" id="HACG01023512">
    <property type="protein sequence ID" value="CEK70377.1"/>
    <property type="molecule type" value="Transcribed_RNA"/>
</dbReference>
<dbReference type="SUPFAM" id="SSF52833">
    <property type="entry name" value="Thioredoxin-like"/>
    <property type="match status" value="1"/>
</dbReference>
<evidence type="ECO:0000256" key="4">
    <source>
        <dbReference type="RuleBase" id="RU000499"/>
    </source>
</evidence>
<reference evidence="7" key="1">
    <citation type="submission" date="2014-12" db="EMBL/GenBank/DDBJ databases">
        <title>Insight into the proteome of Arion vulgaris.</title>
        <authorList>
            <person name="Aradska J."/>
            <person name="Bulat T."/>
            <person name="Smidak R."/>
            <person name="Sarate P."/>
            <person name="Gangsoo J."/>
            <person name="Sialana F."/>
            <person name="Bilban M."/>
            <person name="Lubec G."/>
        </authorList>
    </citation>
    <scope>NUCLEOTIDE SEQUENCE</scope>
    <source>
        <tissue evidence="7">Skin</tissue>
    </source>
</reference>
<dbReference type="Gene3D" id="3.40.30.10">
    <property type="entry name" value="Glutaredoxin"/>
    <property type="match status" value="1"/>
</dbReference>
<feature type="chain" id="PRO_5007391291" description="Glutathione peroxidase" evidence="5">
    <location>
        <begin position="24"/>
        <end position="210"/>
    </location>
</feature>
<organism evidence="7">
    <name type="scientific">Arion vulgaris</name>
    <dbReference type="NCBI Taxonomy" id="1028688"/>
    <lineage>
        <taxon>Eukaryota</taxon>
        <taxon>Metazoa</taxon>
        <taxon>Spiralia</taxon>
        <taxon>Lophotrochozoa</taxon>
        <taxon>Mollusca</taxon>
        <taxon>Gastropoda</taxon>
        <taxon>Heterobranchia</taxon>
        <taxon>Euthyneura</taxon>
        <taxon>Panpulmonata</taxon>
        <taxon>Eupulmonata</taxon>
        <taxon>Stylommatophora</taxon>
        <taxon>Helicina</taxon>
        <taxon>Arionoidea</taxon>
        <taxon>Arionidae</taxon>
        <taxon>Arion</taxon>
    </lineage>
</organism>
<dbReference type="CDD" id="cd00340">
    <property type="entry name" value="GSH_Peroxidase"/>
    <property type="match status" value="1"/>
</dbReference>
<evidence type="ECO:0000313" key="7">
    <source>
        <dbReference type="EMBL" id="CEK70378.1"/>
    </source>
</evidence>
<dbReference type="InterPro" id="IPR036249">
    <property type="entry name" value="Thioredoxin-like_sf"/>
</dbReference>
<keyword evidence="5" id="KW-0732">Signal</keyword>
<dbReference type="PROSITE" id="PS00460">
    <property type="entry name" value="GLUTATHIONE_PEROXID_1"/>
    <property type="match status" value="1"/>
</dbReference>
<gene>
    <name evidence="7" type="primary">ORF73883</name>
    <name evidence="6" type="synonym">ORF73881</name>
</gene>
<sequence>MEVTGSILNRKWLLCLILWMVHAWHYGSCDLAEFTDGLDFYSYNVIDISGNDMSLEKYRGKVSLVVNVASQCGYTQGHYQGLILLQEYFGSTEKFNVLAFPCDQFGHQEPGTDSEIMNFANHKMGANFPLFAKVNVKKEDVSPVWNYLTRNSGQTPTWNFWKYLVDHNGHVLSAWGPSTNPDQLYPAVRVAISNAEKEESSRRDESRKEL</sequence>
<dbReference type="AlphaFoldDB" id="A0A0B6ZP98"/>
<evidence type="ECO:0000256" key="2">
    <source>
        <dbReference type="ARBA" id="ARBA00022559"/>
    </source>
</evidence>
<keyword evidence="2 4" id="KW-0575">Peroxidase</keyword>
<dbReference type="InterPro" id="IPR000889">
    <property type="entry name" value="Glutathione_peroxidase"/>
</dbReference>
<name>A0A0B6ZP98_9EUPU</name>
<dbReference type="PANTHER" id="PTHR11592">
    <property type="entry name" value="GLUTATHIONE PEROXIDASE"/>
    <property type="match status" value="1"/>
</dbReference>
<comment type="similarity">
    <text evidence="1 4">Belongs to the glutathione peroxidase family.</text>
</comment>
<dbReference type="InterPro" id="IPR029759">
    <property type="entry name" value="GPX_AS"/>
</dbReference>
<evidence type="ECO:0000256" key="3">
    <source>
        <dbReference type="ARBA" id="ARBA00023002"/>
    </source>
</evidence>
<evidence type="ECO:0000313" key="6">
    <source>
        <dbReference type="EMBL" id="CEK70377.1"/>
    </source>
</evidence>
<proteinExistence type="inferred from homology"/>
<dbReference type="GO" id="GO:0004601">
    <property type="term" value="F:peroxidase activity"/>
    <property type="evidence" value="ECO:0007669"/>
    <property type="project" value="UniProtKB-KW"/>
</dbReference>
<dbReference type="PRINTS" id="PR01011">
    <property type="entry name" value="GLUTPROXDASE"/>
</dbReference>
<evidence type="ECO:0000256" key="5">
    <source>
        <dbReference type="SAM" id="SignalP"/>
    </source>
</evidence>
<accession>A0A0B6ZP98</accession>
<protein>
    <recommendedName>
        <fullName evidence="4">Glutathione peroxidase</fullName>
    </recommendedName>
</protein>
<dbReference type="PANTHER" id="PTHR11592:SF78">
    <property type="entry name" value="GLUTATHIONE PEROXIDASE"/>
    <property type="match status" value="1"/>
</dbReference>
<dbReference type="PROSITE" id="PS51355">
    <property type="entry name" value="GLUTATHIONE_PEROXID_3"/>
    <property type="match status" value="1"/>
</dbReference>
<dbReference type="EMBL" id="HACG01023513">
    <property type="protein sequence ID" value="CEK70378.1"/>
    <property type="molecule type" value="Transcribed_RNA"/>
</dbReference>
<dbReference type="GO" id="GO:0006979">
    <property type="term" value="P:response to oxidative stress"/>
    <property type="evidence" value="ECO:0007669"/>
    <property type="project" value="InterPro"/>
</dbReference>